<dbReference type="EMBL" id="CP144103">
    <property type="protein sequence ID" value="WWC90299.1"/>
    <property type="molecule type" value="Genomic_DNA"/>
</dbReference>
<proteinExistence type="predicted"/>
<feature type="region of interest" description="Disordered" evidence="1">
    <location>
        <begin position="1"/>
        <end position="34"/>
    </location>
</feature>
<feature type="compositionally biased region" description="Polar residues" evidence="1">
    <location>
        <begin position="1"/>
        <end position="14"/>
    </location>
</feature>
<sequence length="132" mass="14462">MNTTQQAHTASFASTLDDDFESDPREFYGGRRVPKDCFEEAQERLSTKSGSSNDEAVSNLRLPYEAIVLQSEHDDSSHSAGDTGDEAYLAATKTDGDGNKSEILFRKRRGSDIIERVNSDGTTTVVDSDSSF</sequence>
<protein>
    <submittedName>
        <fullName evidence="2">Uncharacterized protein</fullName>
    </submittedName>
</protein>
<evidence type="ECO:0000256" key="1">
    <source>
        <dbReference type="SAM" id="MobiDB-lite"/>
    </source>
</evidence>
<organism evidence="2 3">
    <name type="scientific">Kwoniella dendrophila CBS 6074</name>
    <dbReference type="NCBI Taxonomy" id="1295534"/>
    <lineage>
        <taxon>Eukaryota</taxon>
        <taxon>Fungi</taxon>
        <taxon>Dikarya</taxon>
        <taxon>Basidiomycota</taxon>
        <taxon>Agaricomycotina</taxon>
        <taxon>Tremellomycetes</taxon>
        <taxon>Tremellales</taxon>
        <taxon>Cryptococcaceae</taxon>
        <taxon>Kwoniella</taxon>
    </lineage>
</organism>
<dbReference type="Proteomes" id="UP001355207">
    <property type="component" value="Chromosome 6"/>
</dbReference>
<evidence type="ECO:0000313" key="2">
    <source>
        <dbReference type="EMBL" id="WWC90299.1"/>
    </source>
</evidence>
<dbReference type="GeneID" id="91095902"/>
<feature type="region of interest" description="Disordered" evidence="1">
    <location>
        <begin position="69"/>
        <end position="99"/>
    </location>
</feature>
<keyword evidence="3" id="KW-1185">Reference proteome</keyword>
<accession>A0AAX4JYN1</accession>
<evidence type="ECO:0000313" key="3">
    <source>
        <dbReference type="Proteomes" id="UP001355207"/>
    </source>
</evidence>
<name>A0AAX4JYN1_9TREE</name>
<dbReference type="AlphaFoldDB" id="A0AAX4JYN1"/>
<gene>
    <name evidence="2" type="ORF">L201_005232</name>
</gene>
<reference evidence="2 3" key="1">
    <citation type="submission" date="2024-01" db="EMBL/GenBank/DDBJ databases">
        <title>Comparative genomics of Cryptococcus and Kwoniella reveals pathogenesis evolution and contrasting modes of karyotype evolution via chromosome fusion or intercentromeric recombination.</title>
        <authorList>
            <person name="Coelho M.A."/>
            <person name="David-Palma M."/>
            <person name="Shea T."/>
            <person name="Bowers K."/>
            <person name="McGinley-Smith S."/>
            <person name="Mohammad A.W."/>
            <person name="Gnirke A."/>
            <person name="Yurkov A.M."/>
            <person name="Nowrousian M."/>
            <person name="Sun S."/>
            <person name="Cuomo C.A."/>
            <person name="Heitman J."/>
        </authorList>
    </citation>
    <scope>NUCLEOTIDE SEQUENCE [LARGE SCALE GENOMIC DNA]</scope>
    <source>
        <strain evidence="2 3">CBS 6074</strain>
    </source>
</reference>
<feature type="compositionally biased region" description="Basic and acidic residues" evidence="1">
    <location>
        <begin position="22"/>
        <end position="34"/>
    </location>
</feature>
<dbReference type="RefSeq" id="XP_066077062.1">
    <property type="nucleotide sequence ID" value="XM_066220965.1"/>
</dbReference>